<feature type="compositionally biased region" description="Acidic residues" evidence="1">
    <location>
        <begin position="100"/>
        <end position="111"/>
    </location>
</feature>
<evidence type="ECO:0000313" key="4">
    <source>
        <dbReference type="Proteomes" id="UP001497480"/>
    </source>
</evidence>
<evidence type="ECO:0000256" key="2">
    <source>
        <dbReference type="SAM" id="SignalP"/>
    </source>
</evidence>
<name>A0AAV1YFD8_LUPLU</name>
<feature type="signal peptide" evidence="2">
    <location>
        <begin position="1"/>
        <end position="23"/>
    </location>
</feature>
<accession>A0AAV1YFD8</accession>
<evidence type="ECO:0000256" key="1">
    <source>
        <dbReference type="SAM" id="MobiDB-lite"/>
    </source>
</evidence>
<feature type="region of interest" description="Disordered" evidence="1">
    <location>
        <begin position="47"/>
        <end position="159"/>
    </location>
</feature>
<dbReference type="EMBL" id="CAXHTB010000024">
    <property type="protein sequence ID" value="CAL0332663.1"/>
    <property type="molecule type" value="Genomic_DNA"/>
</dbReference>
<dbReference type="Proteomes" id="UP001497480">
    <property type="component" value="Unassembled WGS sequence"/>
</dbReference>
<feature type="chain" id="PRO_5043707488" evidence="2">
    <location>
        <begin position="24"/>
        <end position="159"/>
    </location>
</feature>
<sequence length="159" mass="16287">MAKVSFVIVFALVLAVPLSPVLGQDWSSLLDQASAAGLSEGALDEAKKALNDDNTQKAAEQVLGDSSNVESLSAWVGEAKKESPAPPAKESSVDVAKEDFPDEDEDEEGESPSEAPELAPKSTPVEAPQSAPKTAPVEAPQLAPETAPSAAPEAQAPSA</sequence>
<dbReference type="AlphaFoldDB" id="A0AAV1YFD8"/>
<reference evidence="3 4" key="1">
    <citation type="submission" date="2024-03" db="EMBL/GenBank/DDBJ databases">
        <authorList>
            <person name="Martinez-Hernandez J."/>
        </authorList>
    </citation>
    <scope>NUCLEOTIDE SEQUENCE [LARGE SCALE GENOMIC DNA]</scope>
</reference>
<organism evidence="3 4">
    <name type="scientific">Lupinus luteus</name>
    <name type="common">European yellow lupine</name>
    <dbReference type="NCBI Taxonomy" id="3873"/>
    <lineage>
        <taxon>Eukaryota</taxon>
        <taxon>Viridiplantae</taxon>
        <taxon>Streptophyta</taxon>
        <taxon>Embryophyta</taxon>
        <taxon>Tracheophyta</taxon>
        <taxon>Spermatophyta</taxon>
        <taxon>Magnoliopsida</taxon>
        <taxon>eudicotyledons</taxon>
        <taxon>Gunneridae</taxon>
        <taxon>Pentapetalae</taxon>
        <taxon>rosids</taxon>
        <taxon>fabids</taxon>
        <taxon>Fabales</taxon>
        <taxon>Fabaceae</taxon>
        <taxon>Papilionoideae</taxon>
        <taxon>50 kb inversion clade</taxon>
        <taxon>genistoids sensu lato</taxon>
        <taxon>core genistoids</taxon>
        <taxon>Genisteae</taxon>
        <taxon>Lupinus</taxon>
    </lineage>
</organism>
<protein>
    <submittedName>
        <fullName evidence="3">Uncharacterized protein</fullName>
    </submittedName>
</protein>
<gene>
    <name evidence="3" type="ORF">LLUT_LOCUS33723</name>
</gene>
<evidence type="ECO:0000313" key="3">
    <source>
        <dbReference type="EMBL" id="CAL0332663.1"/>
    </source>
</evidence>
<feature type="compositionally biased region" description="Low complexity" evidence="1">
    <location>
        <begin position="143"/>
        <end position="159"/>
    </location>
</feature>
<keyword evidence="2" id="KW-0732">Signal</keyword>
<feature type="compositionally biased region" description="Polar residues" evidence="1">
    <location>
        <begin position="56"/>
        <end position="71"/>
    </location>
</feature>
<proteinExistence type="predicted"/>
<keyword evidence="4" id="KW-1185">Reference proteome</keyword>
<comment type="caution">
    <text evidence="3">The sequence shown here is derived from an EMBL/GenBank/DDBJ whole genome shotgun (WGS) entry which is preliminary data.</text>
</comment>